<dbReference type="Gene3D" id="3.10.450.330">
    <property type="match status" value="1"/>
</dbReference>
<name>A0A6N2LI81_SALVM</name>
<dbReference type="AlphaFoldDB" id="A0A6N2LI81"/>
<feature type="transmembrane region" description="Helical" evidence="1">
    <location>
        <begin position="72"/>
        <end position="95"/>
    </location>
</feature>
<evidence type="ECO:0000313" key="3">
    <source>
        <dbReference type="EMBL" id="VFU40545.1"/>
    </source>
</evidence>
<gene>
    <name evidence="3" type="ORF">SVIM_LOCUS233239</name>
</gene>
<dbReference type="InterPro" id="IPR056735">
    <property type="entry name" value="SUS_N"/>
</dbReference>
<dbReference type="EMBL" id="CAADRP010001547">
    <property type="protein sequence ID" value="VFU40545.1"/>
    <property type="molecule type" value="Genomic_DNA"/>
</dbReference>
<protein>
    <recommendedName>
        <fullName evidence="2">Sucrose synthase N-terminal domain-containing protein</fullName>
    </recommendedName>
</protein>
<feature type="transmembrane region" description="Helical" evidence="1">
    <location>
        <begin position="30"/>
        <end position="52"/>
    </location>
</feature>
<accession>A0A6N2LI81</accession>
<proteinExistence type="predicted"/>
<keyword evidence="1" id="KW-1133">Transmembrane helix</keyword>
<keyword evidence="1" id="KW-0472">Membrane</keyword>
<sequence>MMGEVRGRPSPRLSSCIKASNSTLFSSSSLAIATSFSSFALLLPCFRFFYFFSVQDLRSFFLSRAWLSITQYIIYIYIHNLSLAFPSFIPLPCVFPSLLPSLRAMATLTRVQSIRERVDETLKTHRNEIVALLTRIEGKGKGILQHHHIIAEFEAISEEIRNKLAGGAFSEVLRSTQQLFCLHGLLLLCAQGLVSGSTSG</sequence>
<feature type="domain" description="Sucrose synthase N-terminal" evidence="2">
    <location>
        <begin position="111"/>
        <end position="182"/>
    </location>
</feature>
<dbReference type="Pfam" id="PF24861">
    <property type="entry name" value="SUS_N"/>
    <property type="match status" value="1"/>
</dbReference>
<reference evidence="3" key="1">
    <citation type="submission" date="2019-03" db="EMBL/GenBank/DDBJ databases">
        <authorList>
            <person name="Mank J."/>
            <person name="Almeida P."/>
        </authorList>
    </citation>
    <scope>NUCLEOTIDE SEQUENCE</scope>
    <source>
        <strain evidence="3">78183</strain>
    </source>
</reference>
<evidence type="ECO:0000256" key="1">
    <source>
        <dbReference type="SAM" id="Phobius"/>
    </source>
</evidence>
<evidence type="ECO:0000259" key="2">
    <source>
        <dbReference type="Pfam" id="PF24861"/>
    </source>
</evidence>
<keyword evidence="1" id="KW-0812">Transmembrane</keyword>
<organism evidence="3">
    <name type="scientific">Salix viminalis</name>
    <name type="common">Common osier</name>
    <name type="synonym">Basket willow</name>
    <dbReference type="NCBI Taxonomy" id="40686"/>
    <lineage>
        <taxon>Eukaryota</taxon>
        <taxon>Viridiplantae</taxon>
        <taxon>Streptophyta</taxon>
        <taxon>Embryophyta</taxon>
        <taxon>Tracheophyta</taxon>
        <taxon>Spermatophyta</taxon>
        <taxon>Magnoliopsida</taxon>
        <taxon>eudicotyledons</taxon>
        <taxon>Gunneridae</taxon>
        <taxon>Pentapetalae</taxon>
        <taxon>rosids</taxon>
        <taxon>fabids</taxon>
        <taxon>Malpighiales</taxon>
        <taxon>Salicaceae</taxon>
        <taxon>Saliceae</taxon>
        <taxon>Salix</taxon>
    </lineage>
</organism>